<protein>
    <submittedName>
        <fullName evidence="2">Outer membrane beta-barrel protein</fullName>
    </submittedName>
</protein>
<organism evidence="2 3">
    <name type="scientific">Paracoccus benzoatiresistens</name>
    <dbReference type="NCBI Taxonomy" id="2997341"/>
    <lineage>
        <taxon>Bacteria</taxon>
        <taxon>Pseudomonadati</taxon>
        <taxon>Pseudomonadota</taxon>
        <taxon>Alphaproteobacteria</taxon>
        <taxon>Rhodobacterales</taxon>
        <taxon>Paracoccaceae</taxon>
        <taxon>Paracoccus</taxon>
    </lineage>
</organism>
<comment type="caution">
    <text evidence="2">The sequence shown here is derived from an EMBL/GenBank/DDBJ whole genome shotgun (WGS) entry which is preliminary data.</text>
</comment>
<dbReference type="Gene3D" id="2.40.160.20">
    <property type="match status" value="1"/>
</dbReference>
<dbReference type="RefSeq" id="WP_268943950.1">
    <property type="nucleotide sequence ID" value="NZ_JAPTYD010000054.1"/>
</dbReference>
<accession>A0ABT4J9U6</accession>
<evidence type="ECO:0000256" key="1">
    <source>
        <dbReference type="SAM" id="SignalP"/>
    </source>
</evidence>
<proteinExistence type="predicted"/>
<sequence>MFAERLTRIVGSSLLLALSCGAAFAQDGDWSYGITAYGWFNDTGITTDTPQGEVDAELSFSDALDNLDFAFMGAVEARNGPWGVMSDLLYFKLSAEASTPRRLLFSDAQIESEITVLSAYATYRAYETANMAFDVGAGVRGFWIDLDTTLVGAAAPTQTINQDKNWVDPLIAARFRMDFNEKTFGTLFLDAGGTGDSRSWQALATVGYRLNEQWEFQGGYRYLEATWDTDFGESSMDFSGPILGATYRF</sequence>
<dbReference type="InterPro" id="IPR011250">
    <property type="entry name" value="OMP/PagP_B-barrel"/>
</dbReference>
<feature type="chain" id="PRO_5047176425" evidence="1">
    <location>
        <begin position="26"/>
        <end position="249"/>
    </location>
</feature>
<reference evidence="2" key="1">
    <citation type="submission" date="2022-12" db="EMBL/GenBank/DDBJ databases">
        <title>Paracoccus sp. EF6 isolated from a lake water.</title>
        <authorList>
            <person name="Liu H."/>
        </authorList>
    </citation>
    <scope>NUCLEOTIDE SEQUENCE</scope>
    <source>
        <strain evidence="2">EF6</strain>
    </source>
</reference>
<dbReference type="PROSITE" id="PS51257">
    <property type="entry name" value="PROKAR_LIPOPROTEIN"/>
    <property type="match status" value="1"/>
</dbReference>
<dbReference type="EMBL" id="JAPTYD010000054">
    <property type="protein sequence ID" value="MCZ0963854.1"/>
    <property type="molecule type" value="Genomic_DNA"/>
</dbReference>
<name>A0ABT4J9U6_9RHOB</name>
<dbReference type="SUPFAM" id="SSF56925">
    <property type="entry name" value="OMPA-like"/>
    <property type="match status" value="1"/>
</dbReference>
<evidence type="ECO:0000313" key="2">
    <source>
        <dbReference type="EMBL" id="MCZ0963854.1"/>
    </source>
</evidence>
<dbReference type="Proteomes" id="UP001149822">
    <property type="component" value="Unassembled WGS sequence"/>
</dbReference>
<gene>
    <name evidence="2" type="ORF">OU682_19845</name>
</gene>
<feature type="signal peptide" evidence="1">
    <location>
        <begin position="1"/>
        <end position="25"/>
    </location>
</feature>
<keyword evidence="1" id="KW-0732">Signal</keyword>
<keyword evidence="3" id="KW-1185">Reference proteome</keyword>
<evidence type="ECO:0000313" key="3">
    <source>
        <dbReference type="Proteomes" id="UP001149822"/>
    </source>
</evidence>